<reference evidence="1" key="1">
    <citation type="submission" date="2023-08" db="EMBL/GenBank/DDBJ databases">
        <authorList>
            <person name="Audoor S."/>
            <person name="Bilcke G."/>
        </authorList>
    </citation>
    <scope>NUCLEOTIDE SEQUENCE</scope>
</reference>
<evidence type="ECO:0000313" key="1">
    <source>
        <dbReference type="EMBL" id="CAJ1957937.1"/>
    </source>
</evidence>
<dbReference type="AlphaFoldDB" id="A0AAD2FZM9"/>
<comment type="caution">
    <text evidence="1">The sequence shown here is derived from an EMBL/GenBank/DDBJ whole genome shotgun (WGS) entry which is preliminary data.</text>
</comment>
<evidence type="ECO:0000313" key="2">
    <source>
        <dbReference type="Proteomes" id="UP001295423"/>
    </source>
</evidence>
<gene>
    <name evidence="1" type="ORF">CYCCA115_LOCUS16951</name>
</gene>
<organism evidence="1 2">
    <name type="scientific">Cylindrotheca closterium</name>
    <dbReference type="NCBI Taxonomy" id="2856"/>
    <lineage>
        <taxon>Eukaryota</taxon>
        <taxon>Sar</taxon>
        <taxon>Stramenopiles</taxon>
        <taxon>Ochrophyta</taxon>
        <taxon>Bacillariophyta</taxon>
        <taxon>Bacillariophyceae</taxon>
        <taxon>Bacillariophycidae</taxon>
        <taxon>Bacillariales</taxon>
        <taxon>Bacillariaceae</taxon>
        <taxon>Cylindrotheca</taxon>
    </lineage>
</organism>
<name>A0AAD2FZM9_9STRA</name>
<keyword evidence="2" id="KW-1185">Reference proteome</keyword>
<sequence length="102" mass="11632">MMSTLQKILKRLWSHLGSNEVDLQRVQRALGFLVGLGQRHRKQSTISRMLFVYQETSSYNMNVFGTVSKVFSWCSGQRLVIDFGLALKNNSGLFGTPFLFVI</sequence>
<proteinExistence type="predicted"/>
<accession>A0AAD2FZM9</accession>
<protein>
    <submittedName>
        <fullName evidence="1">Uncharacterized protein</fullName>
    </submittedName>
</protein>
<dbReference type="EMBL" id="CAKOGP040001958">
    <property type="protein sequence ID" value="CAJ1957937.1"/>
    <property type="molecule type" value="Genomic_DNA"/>
</dbReference>
<dbReference type="Proteomes" id="UP001295423">
    <property type="component" value="Unassembled WGS sequence"/>
</dbReference>